<feature type="compositionally biased region" description="Polar residues" evidence="1">
    <location>
        <begin position="108"/>
        <end position="125"/>
    </location>
</feature>
<evidence type="ECO:0000313" key="4">
    <source>
        <dbReference type="Proteomes" id="UP000235392"/>
    </source>
</evidence>
<evidence type="ECO:0008006" key="5">
    <source>
        <dbReference type="Google" id="ProtNLM"/>
    </source>
</evidence>
<organism evidence="3 4">
    <name type="scientific">Puccinia coronata f. sp. avenae</name>
    <dbReference type="NCBI Taxonomy" id="200324"/>
    <lineage>
        <taxon>Eukaryota</taxon>
        <taxon>Fungi</taxon>
        <taxon>Dikarya</taxon>
        <taxon>Basidiomycota</taxon>
        <taxon>Pucciniomycotina</taxon>
        <taxon>Pucciniomycetes</taxon>
        <taxon>Pucciniales</taxon>
        <taxon>Pucciniaceae</taxon>
        <taxon>Puccinia</taxon>
    </lineage>
</organism>
<sequence>MQFLQSILFLACATAFVEVLACSGDRPVAWCVSRFADKNGVTTGWTIDPKKAGSTCQQQQYASTTCCTSSFKPDRKYLDSLVPQVLYTPSREKKSLSPTRPRARGTPQHITPGNSTSPDHPSSPQVRPAARRT</sequence>
<evidence type="ECO:0000313" key="3">
    <source>
        <dbReference type="EMBL" id="PLW34995.1"/>
    </source>
</evidence>
<evidence type="ECO:0000256" key="1">
    <source>
        <dbReference type="SAM" id="MobiDB-lite"/>
    </source>
</evidence>
<proteinExistence type="predicted"/>
<comment type="caution">
    <text evidence="3">The sequence shown here is derived from an EMBL/GenBank/DDBJ whole genome shotgun (WGS) entry which is preliminary data.</text>
</comment>
<feature type="signal peptide" evidence="2">
    <location>
        <begin position="1"/>
        <end position="21"/>
    </location>
</feature>
<dbReference type="AlphaFoldDB" id="A0A2N5UB77"/>
<feature type="region of interest" description="Disordered" evidence="1">
    <location>
        <begin position="88"/>
        <end position="133"/>
    </location>
</feature>
<accession>A0A2N5UB77</accession>
<name>A0A2N5UB77_9BASI</name>
<gene>
    <name evidence="3" type="ORF">PCASD_15320</name>
</gene>
<evidence type="ECO:0000256" key="2">
    <source>
        <dbReference type="SAM" id="SignalP"/>
    </source>
</evidence>
<reference evidence="3 4" key="1">
    <citation type="submission" date="2017-11" db="EMBL/GenBank/DDBJ databases">
        <title>De novo assembly and phasing of dikaryotic genomes from two isolates of Puccinia coronata f. sp. avenae, the causal agent of oat crown rust.</title>
        <authorList>
            <person name="Miller M.E."/>
            <person name="Zhang Y."/>
            <person name="Omidvar V."/>
            <person name="Sperschneider J."/>
            <person name="Schwessinger B."/>
            <person name="Raley C."/>
            <person name="Palmer J.M."/>
            <person name="Garnica D."/>
            <person name="Upadhyaya N."/>
            <person name="Rathjen J."/>
            <person name="Taylor J.M."/>
            <person name="Park R.F."/>
            <person name="Dodds P.N."/>
            <person name="Hirsch C.D."/>
            <person name="Kianian S.F."/>
            <person name="Figueroa M."/>
        </authorList>
    </citation>
    <scope>NUCLEOTIDE SEQUENCE [LARGE SCALE GENOMIC DNA]</scope>
    <source>
        <strain evidence="3">12SD80</strain>
    </source>
</reference>
<dbReference type="EMBL" id="PGCI01000186">
    <property type="protein sequence ID" value="PLW34995.1"/>
    <property type="molecule type" value="Genomic_DNA"/>
</dbReference>
<protein>
    <recommendedName>
        <fullName evidence="5">Hydrophobin</fullName>
    </recommendedName>
</protein>
<dbReference type="Proteomes" id="UP000235392">
    <property type="component" value="Unassembled WGS sequence"/>
</dbReference>
<feature type="chain" id="PRO_5014924495" description="Hydrophobin" evidence="2">
    <location>
        <begin position="22"/>
        <end position="133"/>
    </location>
</feature>
<keyword evidence="2" id="KW-0732">Signal</keyword>